<dbReference type="Proteomes" id="UP000652720">
    <property type="component" value="Unassembled WGS sequence"/>
</dbReference>
<dbReference type="Proteomes" id="UP000630135">
    <property type="component" value="Unassembled WGS sequence"/>
</dbReference>
<dbReference type="EMBL" id="BMMA01000033">
    <property type="protein sequence ID" value="GGI90570.1"/>
    <property type="molecule type" value="Genomic_DNA"/>
</dbReference>
<evidence type="ECO:0000256" key="1">
    <source>
        <dbReference type="SAM" id="MobiDB-lite"/>
    </source>
</evidence>
<protein>
    <submittedName>
        <fullName evidence="2">Uncharacterized protein</fullName>
    </submittedName>
</protein>
<name>A0AAV4K907_9DEIO</name>
<keyword evidence="4" id="KW-1185">Reference proteome</keyword>
<reference evidence="2" key="2">
    <citation type="journal article" date="2014" name="Int. J. Syst. Evol. Microbiol.">
        <title>Complete genome sequence of Corynebacterium casei LMG S-19264T (=DSM 44701T), isolated from a smear-ripened cheese.</title>
        <authorList>
            <consortium name="US DOE Joint Genome Institute (JGI-PGF)"/>
            <person name="Walter F."/>
            <person name="Albersmeier A."/>
            <person name="Kalinowski J."/>
            <person name="Ruckert C."/>
        </authorList>
    </citation>
    <scope>NUCLEOTIDE SEQUENCE</scope>
    <source>
        <strain evidence="2">CGMCC 1.8885</strain>
    </source>
</reference>
<evidence type="ECO:0000313" key="2">
    <source>
        <dbReference type="EMBL" id="GGI90570.1"/>
    </source>
</evidence>
<accession>A0AAV4K907</accession>
<evidence type="ECO:0000313" key="5">
    <source>
        <dbReference type="Proteomes" id="UP000652720"/>
    </source>
</evidence>
<feature type="region of interest" description="Disordered" evidence="1">
    <location>
        <begin position="1"/>
        <end position="28"/>
    </location>
</feature>
<dbReference type="EMBL" id="BMLZ01000052">
    <property type="protein sequence ID" value="GGP31122.1"/>
    <property type="molecule type" value="Genomic_DNA"/>
</dbReference>
<reference evidence="2" key="4">
    <citation type="submission" date="2023-08" db="EMBL/GenBank/DDBJ databases">
        <authorList>
            <person name="Sun Q."/>
            <person name="Zhou Y."/>
        </authorList>
    </citation>
    <scope>NUCLEOTIDE SEQUENCE</scope>
    <source>
        <strain evidence="3">CGMCC 1.8884</strain>
        <strain evidence="2">CGMCC 1.8885</strain>
    </source>
</reference>
<dbReference type="AlphaFoldDB" id="A0AAV4K907"/>
<evidence type="ECO:0000313" key="4">
    <source>
        <dbReference type="Proteomes" id="UP000630135"/>
    </source>
</evidence>
<sequence length="95" mass="10291">MKPTRSGRTVKGTFNAPGGTPGTARAAAPKRGGLTLTRLLAFTPIALEIASYLRGQQKARRGKYYKASTKGKALDFVLEQAQKRLGKAPKKKGWF</sequence>
<reference evidence="4" key="3">
    <citation type="journal article" date="2019" name="Int. J. Syst. Evol. Microbiol.">
        <title>The Global Catalogue of Microorganisms (GCM) 10K type strain sequencing project: providing services to taxonomists for standard genome sequencing and annotation.</title>
        <authorList>
            <consortium name="The Broad Institute Genomics Platform"/>
            <consortium name="The Broad Institute Genome Sequencing Center for Infectious Disease"/>
            <person name="Wu L."/>
            <person name="Ma J."/>
        </authorList>
    </citation>
    <scope>NUCLEOTIDE SEQUENCE [LARGE SCALE GENOMIC DNA]</scope>
    <source>
        <strain evidence="4">CGMCC 1.8884</strain>
    </source>
</reference>
<gene>
    <name evidence="3" type="ORF">GCM10008021_27730</name>
    <name evidence="2" type="ORF">GCM10010914_26180</name>
</gene>
<comment type="caution">
    <text evidence="2">The sequence shown here is derived from an EMBL/GenBank/DDBJ whole genome shotgun (WGS) entry which is preliminary data.</text>
</comment>
<proteinExistence type="predicted"/>
<reference evidence="3" key="1">
    <citation type="journal article" date="2014" name="Int. J. Syst. Evol. Microbiol.">
        <title>Complete genome of a new Firmicutes species belonging to the dominant human colonic microbiota ('Ruminococcus bicirculans') reveals two chromosomes and a selective capacity to utilize plant glucans.</title>
        <authorList>
            <consortium name="NISC Comparative Sequencing Program"/>
            <person name="Wegmann U."/>
            <person name="Louis P."/>
            <person name="Goesmann A."/>
            <person name="Henrissat B."/>
            <person name="Duncan S.H."/>
            <person name="Flint H.J."/>
        </authorList>
    </citation>
    <scope>NUCLEOTIDE SEQUENCE</scope>
    <source>
        <strain evidence="3">CGMCC 1.8884</strain>
    </source>
</reference>
<evidence type="ECO:0000313" key="3">
    <source>
        <dbReference type="EMBL" id="GGP31122.1"/>
    </source>
</evidence>
<organism evidence="2 5">
    <name type="scientific">Deinococcus wulumuqiensis</name>
    <dbReference type="NCBI Taxonomy" id="980427"/>
    <lineage>
        <taxon>Bacteria</taxon>
        <taxon>Thermotogati</taxon>
        <taxon>Deinococcota</taxon>
        <taxon>Deinococci</taxon>
        <taxon>Deinococcales</taxon>
        <taxon>Deinococcaceae</taxon>
        <taxon>Deinococcus</taxon>
    </lineage>
</organism>
<feature type="compositionally biased region" description="Low complexity" evidence="1">
    <location>
        <begin position="16"/>
        <end position="28"/>
    </location>
</feature>